<accession>A0ABR8MLR8</accession>
<comment type="caution">
    <text evidence="1">The sequence shown here is derived from an EMBL/GenBank/DDBJ whole genome shotgun (WGS) entry which is preliminary data.</text>
</comment>
<evidence type="ECO:0000313" key="2">
    <source>
        <dbReference type="Proteomes" id="UP000649289"/>
    </source>
</evidence>
<dbReference type="InterPro" id="IPR027417">
    <property type="entry name" value="P-loop_NTPase"/>
</dbReference>
<reference evidence="1 2" key="1">
    <citation type="submission" date="2020-09" db="EMBL/GenBank/DDBJ databases">
        <title>novel species in genus Nocardioides.</title>
        <authorList>
            <person name="Zhang G."/>
        </authorList>
    </citation>
    <scope>NUCLEOTIDE SEQUENCE [LARGE SCALE GENOMIC DNA]</scope>
    <source>
        <strain evidence="1 2">19197</strain>
    </source>
</reference>
<name>A0ABR8MLR8_9ACTN</name>
<dbReference type="RefSeq" id="WP_191200523.1">
    <property type="nucleotide sequence ID" value="NZ_BAAAPA010000006.1"/>
</dbReference>
<keyword evidence="2" id="KW-1185">Reference proteome</keyword>
<dbReference type="Gene3D" id="3.40.50.300">
    <property type="entry name" value="P-loop containing nucleotide triphosphate hydrolases"/>
    <property type="match status" value="1"/>
</dbReference>
<sequence length="77" mass="7847">MEDDDVRLVHVTCRAIQGGSTEAVDGSHVAGGRRTRASPSSVGQATAVHHGVACDLVVDSSTASPKECACLIAARTT</sequence>
<protein>
    <submittedName>
        <fullName evidence="1">Uncharacterized protein</fullName>
    </submittedName>
</protein>
<evidence type="ECO:0000313" key="1">
    <source>
        <dbReference type="EMBL" id="MBD3916011.1"/>
    </source>
</evidence>
<dbReference type="EMBL" id="JACXYY010000006">
    <property type="protein sequence ID" value="MBD3916011.1"/>
    <property type="molecule type" value="Genomic_DNA"/>
</dbReference>
<dbReference type="Pfam" id="PF07931">
    <property type="entry name" value="CPT"/>
    <property type="match status" value="1"/>
</dbReference>
<dbReference type="Proteomes" id="UP000649289">
    <property type="component" value="Unassembled WGS sequence"/>
</dbReference>
<organism evidence="1 2">
    <name type="scientific">Nocardioides hwasunensis</name>
    <dbReference type="NCBI Taxonomy" id="397258"/>
    <lineage>
        <taxon>Bacteria</taxon>
        <taxon>Bacillati</taxon>
        <taxon>Actinomycetota</taxon>
        <taxon>Actinomycetes</taxon>
        <taxon>Propionibacteriales</taxon>
        <taxon>Nocardioidaceae</taxon>
        <taxon>Nocardioides</taxon>
    </lineage>
</organism>
<gene>
    <name evidence="1" type="ORF">IEZ25_15415</name>
</gene>
<proteinExistence type="predicted"/>